<gene>
    <name evidence="1" type="ORF">AF72_10705</name>
    <name evidence="2" type="ORF">LPH55_10470</name>
</gene>
<dbReference type="KEGG" id="xtw:AB672_05625"/>
<dbReference type="EMBL" id="JDSQ01000019">
    <property type="protein sequence ID" value="EWS77521.1"/>
    <property type="molecule type" value="Genomic_DNA"/>
</dbReference>
<sequence length="251" mass="26059">MRTAPSVAVYFAIDLSSSMNTLAPNGQSRLSNMKSALHAVLDQLGEAVAAGAALDIMLTGFGDAPDVRQSIVRRHCTVPDITDVKAWVSSRVATYGTYFPAGTMDMPGFYGGAPSDAIRLAFFMTDGEPSAPAASIAQAARADVDQVANLRCYGINIDLSDTTYTDMVNNVPGTASPVVSGGDTTALAGLMRAGIFTGLLAMNVAHVSLQQHVHAFAYTPSDPAPADNTITATAYTPVFDGIIVDGGHLDG</sequence>
<name>Z9JIA9_9GAMM</name>
<dbReference type="Proteomes" id="UP001430701">
    <property type="component" value="Unassembled WGS sequence"/>
</dbReference>
<dbReference type="Proteomes" id="UP000020406">
    <property type="component" value="Unassembled WGS sequence"/>
</dbReference>
<dbReference type="RefSeq" id="WP_038272153.1">
    <property type="nucleotide sequence ID" value="NZ_CP087676.1"/>
</dbReference>
<evidence type="ECO:0000313" key="2">
    <source>
        <dbReference type="EMBL" id="MCD8473863.1"/>
    </source>
</evidence>
<organism evidence="1 3">
    <name type="scientific">Xylella taiwanensis</name>
    <dbReference type="NCBI Taxonomy" id="1444770"/>
    <lineage>
        <taxon>Bacteria</taxon>
        <taxon>Pseudomonadati</taxon>
        <taxon>Pseudomonadota</taxon>
        <taxon>Gammaproteobacteria</taxon>
        <taxon>Lysobacterales</taxon>
        <taxon>Lysobacteraceae</taxon>
        <taxon>Xylella</taxon>
    </lineage>
</organism>
<reference evidence="2" key="2">
    <citation type="submission" date="2021-11" db="EMBL/GenBank/DDBJ databases">
        <title>Genome sequence of Xylella taiwanensis PLS432.</title>
        <authorList>
            <person name="Weng L.-W."/>
            <person name="Su C.-C."/>
            <person name="Tsai C.-W."/>
            <person name="Kuo C.-H."/>
        </authorList>
    </citation>
    <scope>NUCLEOTIDE SEQUENCE</scope>
    <source>
        <strain evidence="2">PLS432</strain>
    </source>
</reference>
<evidence type="ECO:0000313" key="4">
    <source>
        <dbReference type="Proteomes" id="UP001430701"/>
    </source>
</evidence>
<evidence type="ECO:0000313" key="1">
    <source>
        <dbReference type="EMBL" id="EWS77521.1"/>
    </source>
</evidence>
<dbReference type="SUPFAM" id="SSF53300">
    <property type="entry name" value="vWA-like"/>
    <property type="match status" value="1"/>
</dbReference>
<dbReference type="EMBL" id="JAJPPU010000002">
    <property type="protein sequence ID" value="MCD8473863.1"/>
    <property type="molecule type" value="Genomic_DNA"/>
</dbReference>
<dbReference type="InterPro" id="IPR036465">
    <property type="entry name" value="vWFA_dom_sf"/>
</dbReference>
<proteinExistence type="predicted"/>
<dbReference type="AlphaFoldDB" id="Z9JIA9"/>
<dbReference type="Gene3D" id="3.40.50.410">
    <property type="entry name" value="von Willebrand factor, type A domain"/>
    <property type="match status" value="1"/>
</dbReference>
<keyword evidence="4" id="KW-1185">Reference proteome</keyword>
<reference evidence="1 3" key="1">
    <citation type="journal article" date="2014" name="Genome Announc.">
        <title>Draft Genome Sequence of Xylella fastidiosa Pear Leaf Scorch Strain in Taiwan.</title>
        <authorList>
            <person name="Su C.C."/>
            <person name="Deng W.L."/>
            <person name="Jan F.J."/>
            <person name="Chang C.J."/>
            <person name="Huang H."/>
            <person name="Chen J."/>
        </authorList>
    </citation>
    <scope>NUCLEOTIDE SEQUENCE [LARGE SCALE GENOMIC DNA]</scope>
    <source>
        <strain evidence="1 3">PLS229</strain>
    </source>
</reference>
<dbReference type="STRING" id="1444770.AF72_10705"/>
<accession>Z9JIA9</accession>
<dbReference type="eggNOG" id="COG2304">
    <property type="taxonomic scope" value="Bacteria"/>
</dbReference>
<dbReference type="PATRIC" id="fig|1444770.3.peg.2535"/>
<evidence type="ECO:0000313" key="3">
    <source>
        <dbReference type="Proteomes" id="UP000020406"/>
    </source>
</evidence>
<comment type="caution">
    <text evidence="1">The sequence shown here is derived from an EMBL/GenBank/DDBJ whole genome shotgun (WGS) entry which is preliminary data.</text>
</comment>
<protein>
    <submittedName>
        <fullName evidence="2">VWA domain-containing protein</fullName>
    </submittedName>
</protein>